<proteinExistence type="predicted"/>
<gene>
    <name evidence="1" type="ORF">SCHPADRAFT_947974</name>
</gene>
<organism evidence="1 2">
    <name type="scientific">Schizopora paradoxa</name>
    <dbReference type="NCBI Taxonomy" id="27342"/>
    <lineage>
        <taxon>Eukaryota</taxon>
        <taxon>Fungi</taxon>
        <taxon>Dikarya</taxon>
        <taxon>Basidiomycota</taxon>
        <taxon>Agaricomycotina</taxon>
        <taxon>Agaricomycetes</taxon>
        <taxon>Hymenochaetales</taxon>
        <taxon>Schizoporaceae</taxon>
        <taxon>Schizopora</taxon>
    </lineage>
</organism>
<evidence type="ECO:0000313" key="1">
    <source>
        <dbReference type="EMBL" id="KLO04103.1"/>
    </source>
</evidence>
<sequence length="263" mass="29905">MPRLTPTAVIVDGILRELGSGAIHCEFVSQLLSQKAYHHFVNIPAAPCVYGIFRERGSVAIHCGLSRRIDGTLRKRTGRTDDIDLSHLLIVDIPSSPTMMMVYIETARASLWLRVEAHTSGRRLSVPWIASSDDGMFRNRETRAINREMSPSLFHLRSCHCTETSLTPRFRRLWYISKARERGYEIVSTLVVHAPSTLRLDSRIRGPYTLMVYIESSRTELSNVSLLPLININNDGMFRKLECRAIEFGSPPNPNDYGTYRKL</sequence>
<protein>
    <submittedName>
        <fullName evidence="1">Uncharacterized protein</fullName>
    </submittedName>
</protein>
<dbReference type="EMBL" id="KQ086708">
    <property type="protein sequence ID" value="KLO04103.1"/>
    <property type="molecule type" value="Genomic_DNA"/>
</dbReference>
<accession>A0A0H2R3N0</accession>
<evidence type="ECO:0000313" key="2">
    <source>
        <dbReference type="Proteomes" id="UP000053477"/>
    </source>
</evidence>
<reference evidence="1 2" key="1">
    <citation type="submission" date="2015-04" db="EMBL/GenBank/DDBJ databases">
        <title>Complete genome sequence of Schizopora paradoxa KUC8140, a cosmopolitan wood degrader in East Asia.</title>
        <authorList>
            <consortium name="DOE Joint Genome Institute"/>
            <person name="Min B."/>
            <person name="Park H."/>
            <person name="Jang Y."/>
            <person name="Kim J.-J."/>
            <person name="Kim K.H."/>
            <person name="Pangilinan J."/>
            <person name="Lipzen A."/>
            <person name="Riley R."/>
            <person name="Grigoriev I.V."/>
            <person name="Spatafora J.W."/>
            <person name="Choi I.-G."/>
        </authorList>
    </citation>
    <scope>NUCLEOTIDE SEQUENCE [LARGE SCALE GENOMIC DNA]</scope>
    <source>
        <strain evidence="1 2">KUC8140</strain>
    </source>
</reference>
<dbReference type="InParanoid" id="A0A0H2R3N0"/>
<name>A0A0H2R3N0_9AGAM</name>
<dbReference type="AlphaFoldDB" id="A0A0H2R3N0"/>
<keyword evidence="2" id="KW-1185">Reference proteome</keyword>
<dbReference type="Proteomes" id="UP000053477">
    <property type="component" value="Unassembled WGS sequence"/>
</dbReference>